<evidence type="ECO:0000256" key="1">
    <source>
        <dbReference type="SAM" id="Phobius"/>
    </source>
</evidence>
<proteinExistence type="predicted"/>
<evidence type="ECO:0008006" key="4">
    <source>
        <dbReference type="Google" id="ProtNLM"/>
    </source>
</evidence>
<dbReference type="Proteomes" id="UP000734218">
    <property type="component" value="Unassembled WGS sequence"/>
</dbReference>
<feature type="transmembrane region" description="Helical" evidence="1">
    <location>
        <begin position="99"/>
        <end position="121"/>
    </location>
</feature>
<keyword evidence="1" id="KW-0812">Transmembrane</keyword>
<feature type="transmembrane region" description="Helical" evidence="1">
    <location>
        <begin position="13"/>
        <end position="33"/>
    </location>
</feature>
<dbReference type="EMBL" id="JAATJE010000001">
    <property type="protein sequence ID" value="NJC32739.1"/>
    <property type="molecule type" value="Genomic_DNA"/>
</dbReference>
<keyword evidence="1" id="KW-1133">Transmembrane helix</keyword>
<feature type="transmembrane region" description="Helical" evidence="1">
    <location>
        <begin position="142"/>
        <end position="162"/>
    </location>
</feature>
<keyword evidence="3" id="KW-1185">Reference proteome</keyword>
<organism evidence="2 3">
    <name type="scientific">Sphingomonas jejuensis</name>
    <dbReference type="NCBI Taxonomy" id="904715"/>
    <lineage>
        <taxon>Bacteria</taxon>
        <taxon>Pseudomonadati</taxon>
        <taxon>Pseudomonadota</taxon>
        <taxon>Alphaproteobacteria</taxon>
        <taxon>Sphingomonadales</taxon>
        <taxon>Sphingomonadaceae</taxon>
        <taxon>Sphingomonas</taxon>
    </lineage>
</organism>
<comment type="caution">
    <text evidence="2">The sequence shown here is derived from an EMBL/GenBank/DDBJ whole genome shotgun (WGS) entry which is preliminary data.</text>
</comment>
<accession>A0ABX0XIR8</accession>
<evidence type="ECO:0000313" key="2">
    <source>
        <dbReference type="EMBL" id="NJC32739.1"/>
    </source>
</evidence>
<feature type="transmembrane region" description="Helical" evidence="1">
    <location>
        <begin position="200"/>
        <end position="222"/>
    </location>
</feature>
<reference evidence="2 3" key="1">
    <citation type="submission" date="2020-03" db="EMBL/GenBank/DDBJ databases">
        <title>Genomic Encyclopedia of Type Strains, Phase IV (KMG-IV): sequencing the most valuable type-strain genomes for metagenomic binning, comparative biology and taxonomic classification.</title>
        <authorList>
            <person name="Goeker M."/>
        </authorList>
    </citation>
    <scope>NUCLEOTIDE SEQUENCE [LARGE SCALE GENOMIC DNA]</scope>
    <source>
        <strain evidence="2 3">DSM 27651</strain>
    </source>
</reference>
<dbReference type="RefSeq" id="WP_167952127.1">
    <property type="nucleotide sequence ID" value="NZ_JAATJE010000001.1"/>
</dbReference>
<feature type="transmembrane region" description="Helical" evidence="1">
    <location>
        <begin position="168"/>
        <end position="188"/>
    </location>
</feature>
<sequence length="224" mass="24710">MDFMKWLNSLDELLYEVMSWLLFLPLTLARATFRPAHLMDEVERQASLPDEEQYGDILSPPLFLTLVLLLAHAVSTALGQTDLIIENQRGLASLVDDNATALLLRVVVFAGFPLFLAARIVRLSGNRLNRLTLRRPFYEQCYPAGVFALGVSIGTSLFNVGGTMMREAGAVLIGTSLINFVVVETLCFARLADVNHLRGLANVMLGLLQGTLFLLALGFLFAPR</sequence>
<evidence type="ECO:0000313" key="3">
    <source>
        <dbReference type="Proteomes" id="UP000734218"/>
    </source>
</evidence>
<name>A0ABX0XIR8_9SPHN</name>
<protein>
    <recommendedName>
        <fullName evidence="4">Permease</fullName>
    </recommendedName>
</protein>
<keyword evidence="1" id="KW-0472">Membrane</keyword>
<gene>
    <name evidence="2" type="ORF">GGR88_000213</name>
</gene>